<reference evidence="1 2" key="1">
    <citation type="submission" date="2024-02" db="EMBL/GenBank/DDBJ databases">
        <authorList>
            <person name="Vignale AGUSTIN F."/>
            <person name="Sosa J E."/>
            <person name="Modenutti C."/>
        </authorList>
    </citation>
    <scope>NUCLEOTIDE SEQUENCE [LARGE SCALE GENOMIC DNA]</scope>
</reference>
<dbReference type="AlphaFoldDB" id="A0ABC8STQ7"/>
<accession>A0ABC8STQ7</accession>
<dbReference type="InterPro" id="IPR004158">
    <property type="entry name" value="DUF247_pln"/>
</dbReference>
<dbReference type="EMBL" id="CAUOFW020003541">
    <property type="protein sequence ID" value="CAK9160561.1"/>
    <property type="molecule type" value="Genomic_DNA"/>
</dbReference>
<proteinExistence type="predicted"/>
<gene>
    <name evidence="1" type="ORF">ILEXP_LOCUS29335</name>
</gene>
<dbReference type="PANTHER" id="PTHR31170">
    <property type="entry name" value="BNAC04G53230D PROTEIN"/>
    <property type="match status" value="1"/>
</dbReference>
<evidence type="ECO:0000313" key="1">
    <source>
        <dbReference type="EMBL" id="CAK9160561.1"/>
    </source>
</evidence>
<name>A0ABC8STQ7_9AQUA</name>
<dbReference type="Proteomes" id="UP001642360">
    <property type="component" value="Unassembled WGS sequence"/>
</dbReference>
<organism evidence="1 2">
    <name type="scientific">Ilex paraguariensis</name>
    <name type="common">yerba mate</name>
    <dbReference type="NCBI Taxonomy" id="185542"/>
    <lineage>
        <taxon>Eukaryota</taxon>
        <taxon>Viridiplantae</taxon>
        <taxon>Streptophyta</taxon>
        <taxon>Embryophyta</taxon>
        <taxon>Tracheophyta</taxon>
        <taxon>Spermatophyta</taxon>
        <taxon>Magnoliopsida</taxon>
        <taxon>eudicotyledons</taxon>
        <taxon>Gunneridae</taxon>
        <taxon>Pentapetalae</taxon>
        <taxon>asterids</taxon>
        <taxon>campanulids</taxon>
        <taxon>Aquifoliales</taxon>
        <taxon>Aquifoliaceae</taxon>
        <taxon>Ilex</taxon>
    </lineage>
</organism>
<dbReference type="Pfam" id="PF03140">
    <property type="entry name" value="DUF247"/>
    <property type="match status" value="1"/>
</dbReference>
<feature type="non-terminal residue" evidence="1">
    <location>
        <position position="1"/>
    </location>
</feature>
<keyword evidence="2" id="KW-1185">Reference proteome</keyword>
<dbReference type="PANTHER" id="PTHR31170:SF18">
    <property type="entry name" value="(WILD MALAYSIAN BANANA) HYPOTHETICAL PROTEIN"/>
    <property type="match status" value="1"/>
</dbReference>
<sequence>KMEEWEIQVEDEARYMMDDSREMDHLRRRCIYRVPAFIADQNHKAYRPQTVSFGPYHHGEVHLKPMEYHKQRSLIHFLRRRQTPLKFIIDSFRQVA</sequence>
<protein>
    <submittedName>
        <fullName evidence="1">Uncharacterized protein</fullName>
    </submittedName>
</protein>
<comment type="caution">
    <text evidence="1">The sequence shown here is derived from an EMBL/GenBank/DDBJ whole genome shotgun (WGS) entry which is preliminary data.</text>
</comment>
<evidence type="ECO:0000313" key="2">
    <source>
        <dbReference type="Proteomes" id="UP001642360"/>
    </source>
</evidence>